<evidence type="ECO:0000256" key="1">
    <source>
        <dbReference type="SAM" id="SignalP"/>
    </source>
</evidence>
<sequence>MTILSIFKILVLFQFFSCLILGCYSMAVSRPTETRNHGMQTNDRYSGTTSRRAFSASVFGTASAFLVRSKEDEAKAEWWNPFGKEEPWTYTDFKGMIQSGQVLQVTFGVGGTSLVCVDTMGISRSLVDLPDDLTLLRELYQGNIAVTMEDIPPRAMSASDWFKDVMGFEELTDEEKYKYRGYKTFRMNTQGEVPSSLLTNFGGK</sequence>
<keyword evidence="1" id="KW-0732">Signal</keyword>
<evidence type="ECO:0000313" key="2">
    <source>
        <dbReference type="EMBL" id="CAE0730287.1"/>
    </source>
</evidence>
<dbReference type="AlphaFoldDB" id="A0A7S4ERF9"/>
<gene>
    <name evidence="2" type="ORF">PAUS00366_LOCUS23073</name>
</gene>
<feature type="signal peptide" evidence="1">
    <location>
        <begin position="1"/>
        <end position="22"/>
    </location>
</feature>
<proteinExistence type="predicted"/>
<protein>
    <submittedName>
        <fullName evidence="2">Uncharacterized protein</fullName>
    </submittedName>
</protein>
<dbReference type="EMBL" id="HBIX01035284">
    <property type="protein sequence ID" value="CAE0730287.1"/>
    <property type="molecule type" value="Transcribed_RNA"/>
</dbReference>
<name>A0A7S4ERF9_9STRA</name>
<feature type="chain" id="PRO_5031449144" evidence="1">
    <location>
        <begin position="23"/>
        <end position="204"/>
    </location>
</feature>
<organism evidence="2">
    <name type="scientific">Pseudo-nitzschia australis</name>
    <dbReference type="NCBI Taxonomy" id="44445"/>
    <lineage>
        <taxon>Eukaryota</taxon>
        <taxon>Sar</taxon>
        <taxon>Stramenopiles</taxon>
        <taxon>Ochrophyta</taxon>
        <taxon>Bacillariophyta</taxon>
        <taxon>Bacillariophyceae</taxon>
        <taxon>Bacillariophycidae</taxon>
        <taxon>Bacillariales</taxon>
        <taxon>Bacillariaceae</taxon>
        <taxon>Pseudo-nitzschia</taxon>
    </lineage>
</organism>
<accession>A0A7S4ERF9</accession>
<reference evidence="2" key="1">
    <citation type="submission" date="2021-01" db="EMBL/GenBank/DDBJ databases">
        <authorList>
            <person name="Corre E."/>
            <person name="Pelletier E."/>
            <person name="Niang G."/>
            <person name="Scheremetjew M."/>
            <person name="Finn R."/>
            <person name="Kale V."/>
            <person name="Holt S."/>
            <person name="Cochrane G."/>
            <person name="Meng A."/>
            <person name="Brown T."/>
            <person name="Cohen L."/>
        </authorList>
    </citation>
    <scope>NUCLEOTIDE SEQUENCE</scope>
    <source>
        <strain evidence="2">10249 10 AB</strain>
    </source>
</reference>